<name>A0A0A9BAE2_ARUDO</name>
<organism evidence="1">
    <name type="scientific">Arundo donax</name>
    <name type="common">Giant reed</name>
    <name type="synonym">Donax arundinaceus</name>
    <dbReference type="NCBI Taxonomy" id="35708"/>
    <lineage>
        <taxon>Eukaryota</taxon>
        <taxon>Viridiplantae</taxon>
        <taxon>Streptophyta</taxon>
        <taxon>Embryophyta</taxon>
        <taxon>Tracheophyta</taxon>
        <taxon>Spermatophyta</taxon>
        <taxon>Magnoliopsida</taxon>
        <taxon>Liliopsida</taxon>
        <taxon>Poales</taxon>
        <taxon>Poaceae</taxon>
        <taxon>PACMAD clade</taxon>
        <taxon>Arundinoideae</taxon>
        <taxon>Arundineae</taxon>
        <taxon>Arundo</taxon>
    </lineage>
</organism>
<evidence type="ECO:0000313" key="1">
    <source>
        <dbReference type="EMBL" id="JAD56287.1"/>
    </source>
</evidence>
<reference evidence="1" key="2">
    <citation type="journal article" date="2015" name="Data Brief">
        <title>Shoot transcriptome of the giant reed, Arundo donax.</title>
        <authorList>
            <person name="Barrero R.A."/>
            <person name="Guerrero F.D."/>
            <person name="Moolhuijzen P."/>
            <person name="Goolsby J.A."/>
            <person name="Tidwell J."/>
            <person name="Bellgard S.E."/>
            <person name="Bellgard M.I."/>
        </authorList>
    </citation>
    <scope>NUCLEOTIDE SEQUENCE</scope>
    <source>
        <tissue evidence="1">Shoot tissue taken approximately 20 cm above the soil surface</tissue>
    </source>
</reference>
<accession>A0A0A9BAE2</accession>
<dbReference type="EMBL" id="GBRH01241608">
    <property type="protein sequence ID" value="JAD56287.1"/>
    <property type="molecule type" value="Transcribed_RNA"/>
</dbReference>
<proteinExistence type="predicted"/>
<dbReference type="AlphaFoldDB" id="A0A0A9BAE2"/>
<sequence>MSIRMNFPVNKTKIKELKSLEFPEDLKRSQHDGFAWTAIS</sequence>
<reference evidence="1" key="1">
    <citation type="submission" date="2014-09" db="EMBL/GenBank/DDBJ databases">
        <authorList>
            <person name="Magalhaes I.L.F."/>
            <person name="Oliveira U."/>
            <person name="Santos F.R."/>
            <person name="Vidigal T.H.D.A."/>
            <person name="Brescovit A.D."/>
            <person name="Santos A.J."/>
        </authorList>
    </citation>
    <scope>NUCLEOTIDE SEQUENCE</scope>
    <source>
        <tissue evidence="1">Shoot tissue taken approximately 20 cm above the soil surface</tissue>
    </source>
</reference>
<protein>
    <submittedName>
        <fullName evidence="1">Uncharacterized protein</fullName>
    </submittedName>
</protein>